<dbReference type="Proteomes" id="UP000000960">
    <property type="component" value="Chromosome"/>
</dbReference>
<dbReference type="InterPro" id="IPR018060">
    <property type="entry name" value="HTH_AraC"/>
</dbReference>
<evidence type="ECO:0000256" key="3">
    <source>
        <dbReference type="ARBA" id="ARBA00023163"/>
    </source>
</evidence>
<dbReference type="PROSITE" id="PS01124">
    <property type="entry name" value="HTH_ARAC_FAMILY_2"/>
    <property type="match status" value="1"/>
</dbReference>
<dbReference type="InterPro" id="IPR009057">
    <property type="entry name" value="Homeodomain-like_sf"/>
</dbReference>
<dbReference type="PROSITE" id="PS00041">
    <property type="entry name" value="HTH_ARAC_FAMILY_1"/>
    <property type="match status" value="1"/>
</dbReference>
<sequence>MIESFNNTIDYIDTELANTIDEKKIAQLSGYSFPLFSRIFSILTDMTLSEYIRNRKLSQAAVNLRNTNEKVIDIAMKYGYESADSFTAAFKRFHGFTPTEVRSGKPFKVFSRVQLALSIQGGRTMEVKIQRKPGFKIAGISAQEIETSLCNGVWKKLFSKCSFEELSKIGNGQSFGMCYDVENINSINYLAGFDVTDVDRAQKYGLEIVDIPEAEYAVVKLHGPIPTCIHDGWKYVMEVFFPEHGYVHAGTPDFEVYSEGDMNDSAYEMELWIPVVKASKA</sequence>
<dbReference type="InterPro" id="IPR020449">
    <property type="entry name" value="Tscrpt_reg_AraC-type_HTH"/>
</dbReference>
<organism evidence="5 6">
    <name type="scientific">Lancefieldella parvula (strain ATCC 33793 / DSM 20469 / CCUG 32760 / JCM 10300 / KCTC 3663 / VPI 0546 / 1246)</name>
    <name type="common">Atopobium parvulum</name>
    <dbReference type="NCBI Taxonomy" id="521095"/>
    <lineage>
        <taxon>Bacteria</taxon>
        <taxon>Bacillati</taxon>
        <taxon>Actinomycetota</taxon>
        <taxon>Coriobacteriia</taxon>
        <taxon>Coriobacteriales</taxon>
        <taxon>Atopobiaceae</taxon>
        <taxon>Lancefieldella</taxon>
    </lineage>
</organism>
<dbReference type="InterPro" id="IPR011256">
    <property type="entry name" value="Reg_factor_effector_dom_sf"/>
</dbReference>
<dbReference type="RefSeq" id="WP_012808513.1">
    <property type="nucleotide sequence ID" value="NC_013203.1"/>
</dbReference>
<evidence type="ECO:0000313" key="5">
    <source>
        <dbReference type="EMBL" id="ACV50855.1"/>
    </source>
</evidence>
<dbReference type="SUPFAM" id="SSF46689">
    <property type="entry name" value="Homeodomain-like"/>
    <property type="match status" value="2"/>
</dbReference>
<keyword evidence="6" id="KW-1185">Reference proteome</keyword>
<keyword evidence="3" id="KW-0804">Transcription</keyword>
<dbReference type="InterPro" id="IPR018062">
    <property type="entry name" value="HTH_AraC-typ_CS"/>
</dbReference>
<dbReference type="InterPro" id="IPR050959">
    <property type="entry name" value="MarA-like"/>
</dbReference>
<keyword evidence="1" id="KW-0805">Transcription regulation</keyword>
<dbReference type="Pfam" id="PF12833">
    <property type="entry name" value="HTH_18"/>
    <property type="match status" value="1"/>
</dbReference>
<dbReference type="InterPro" id="IPR029442">
    <property type="entry name" value="GyrI-like"/>
</dbReference>
<dbReference type="eggNOG" id="COG3708">
    <property type="taxonomic scope" value="Bacteria"/>
</dbReference>
<dbReference type="OrthoDB" id="45544at2"/>
<dbReference type="Gene3D" id="1.10.10.60">
    <property type="entry name" value="Homeodomain-like"/>
    <property type="match status" value="2"/>
</dbReference>
<dbReference type="eggNOG" id="COG2207">
    <property type="taxonomic scope" value="Bacteria"/>
</dbReference>
<dbReference type="HOGENOM" id="CLU_000445_81_1_11"/>
<protein>
    <submittedName>
        <fullName evidence="5">Transcriptional regulator, AraC family</fullName>
    </submittedName>
</protein>
<dbReference type="PRINTS" id="PR00032">
    <property type="entry name" value="HTHARAC"/>
</dbReference>
<dbReference type="EMBL" id="CP001721">
    <property type="protein sequence ID" value="ACV50855.1"/>
    <property type="molecule type" value="Genomic_DNA"/>
</dbReference>
<name>C8W9R7_LANP1</name>
<feature type="domain" description="HTH araC/xylS-type" evidence="4">
    <location>
        <begin position="6"/>
        <end position="104"/>
    </location>
</feature>
<evidence type="ECO:0000259" key="4">
    <source>
        <dbReference type="PROSITE" id="PS01124"/>
    </source>
</evidence>
<dbReference type="GO" id="GO:0043565">
    <property type="term" value="F:sequence-specific DNA binding"/>
    <property type="evidence" value="ECO:0007669"/>
    <property type="project" value="InterPro"/>
</dbReference>
<dbReference type="GO" id="GO:0003700">
    <property type="term" value="F:DNA-binding transcription factor activity"/>
    <property type="evidence" value="ECO:0007669"/>
    <property type="project" value="InterPro"/>
</dbReference>
<evidence type="ECO:0000256" key="2">
    <source>
        <dbReference type="ARBA" id="ARBA00023125"/>
    </source>
</evidence>
<dbReference type="SUPFAM" id="SSF55136">
    <property type="entry name" value="Probable bacterial effector-binding domain"/>
    <property type="match status" value="1"/>
</dbReference>
<dbReference type="Gene3D" id="3.20.80.10">
    <property type="entry name" value="Regulatory factor, effector binding domain"/>
    <property type="match status" value="1"/>
</dbReference>
<dbReference type="Pfam" id="PF06445">
    <property type="entry name" value="GyrI-like"/>
    <property type="match status" value="1"/>
</dbReference>
<dbReference type="InterPro" id="IPR010499">
    <property type="entry name" value="AraC_E-bd"/>
</dbReference>
<dbReference type="SMART" id="SM00342">
    <property type="entry name" value="HTH_ARAC"/>
    <property type="match status" value="1"/>
</dbReference>
<dbReference type="STRING" id="521095.Apar_0424"/>
<reference evidence="5 6" key="1">
    <citation type="journal article" date="2009" name="Stand. Genomic Sci.">
        <title>Complete genome sequence of Atopobium parvulum type strain (IPP 1246).</title>
        <authorList>
            <person name="Copeland A."/>
            <person name="Sikorski J."/>
            <person name="Lapidus A."/>
            <person name="Nolan M."/>
            <person name="Del Rio T.G."/>
            <person name="Lucas S."/>
            <person name="Chen F."/>
            <person name="Tice H."/>
            <person name="Pitluck S."/>
            <person name="Cheng J.F."/>
            <person name="Pukall R."/>
            <person name="Chertkov O."/>
            <person name="Brettin T."/>
            <person name="Han C."/>
            <person name="Detter J.C."/>
            <person name="Kuske C."/>
            <person name="Bruce D."/>
            <person name="Goodwin L."/>
            <person name="Ivanova N."/>
            <person name="Mavromatis K."/>
            <person name="Mikhailova N."/>
            <person name="Chen A."/>
            <person name="Palaniappan K."/>
            <person name="Chain P."/>
            <person name="Rohde M."/>
            <person name="Goker M."/>
            <person name="Bristow J."/>
            <person name="Eisen J.A."/>
            <person name="Markowitz V."/>
            <person name="Hugenholtz P."/>
            <person name="Kyrpides N.C."/>
            <person name="Klenk H.P."/>
            <person name="Detter J.C."/>
        </authorList>
    </citation>
    <scope>NUCLEOTIDE SEQUENCE [LARGE SCALE GENOMIC DNA]</scope>
    <source>
        <strain evidence="6">ATCC 33793 / DSM 20469 / CCUG 32760 / JCM 10300 / KCTC 3663 / VPI 0546 / 1246</strain>
    </source>
</reference>
<evidence type="ECO:0000313" key="6">
    <source>
        <dbReference type="Proteomes" id="UP000000960"/>
    </source>
</evidence>
<gene>
    <name evidence="5" type="ordered locus">Apar_0424</name>
</gene>
<dbReference type="AlphaFoldDB" id="C8W9R7"/>
<dbReference type="GeneID" id="84805952"/>
<evidence type="ECO:0000256" key="1">
    <source>
        <dbReference type="ARBA" id="ARBA00023015"/>
    </source>
</evidence>
<dbReference type="PANTHER" id="PTHR47504">
    <property type="entry name" value="RIGHT ORIGIN-BINDING PROTEIN"/>
    <property type="match status" value="1"/>
</dbReference>
<dbReference type="KEGG" id="apv:Apar_0424"/>
<keyword evidence="2" id="KW-0238">DNA-binding</keyword>
<proteinExistence type="predicted"/>
<dbReference type="SMART" id="SM00871">
    <property type="entry name" value="AraC_E_bind"/>
    <property type="match status" value="1"/>
</dbReference>
<dbReference type="PANTHER" id="PTHR47504:SF5">
    <property type="entry name" value="RIGHT ORIGIN-BINDING PROTEIN"/>
    <property type="match status" value="1"/>
</dbReference>
<accession>C8W9R7</accession>